<keyword evidence="4 6" id="KW-0472">Membrane</keyword>
<keyword evidence="8" id="KW-0645">Protease</keyword>
<dbReference type="STRING" id="553466.SAMN04487950_1131"/>
<dbReference type="Proteomes" id="UP000199607">
    <property type="component" value="Unassembled WGS sequence"/>
</dbReference>
<dbReference type="SUPFAM" id="SSF144091">
    <property type="entry name" value="Rhomboid-like"/>
    <property type="match status" value="1"/>
</dbReference>
<dbReference type="InterPro" id="IPR022764">
    <property type="entry name" value="Peptidase_S54_rhomboid_dom"/>
</dbReference>
<keyword evidence="9" id="KW-1185">Reference proteome</keyword>
<feature type="transmembrane region" description="Helical" evidence="6">
    <location>
        <begin position="176"/>
        <end position="196"/>
    </location>
</feature>
<evidence type="ECO:0000256" key="6">
    <source>
        <dbReference type="SAM" id="Phobius"/>
    </source>
</evidence>
<dbReference type="Gene3D" id="1.20.1540.10">
    <property type="entry name" value="Rhomboid-like"/>
    <property type="match status" value="1"/>
</dbReference>
<dbReference type="GO" id="GO:0016020">
    <property type="term" value="C:membrane"/>
    <property type="evidence" value="ECO:0007669"/>
    <property type="project" value="UniProtKB-SubCell"/>
</dbReference>
<dbReference type="Pfam" id="PF01694">
    <property type="entry name" value="Rhomboid"/>
    <property type="match status" value="1"/>
</dbReference>
<feature type="domain" description="Peptidase S54 rhomboid" evidence="7">
    <location>
        <begin position="110"/>
        <end position="249"/>
    </location>
</feature>
<protein>
    <submittedName>
        <fullName evidence="8">Membrane associated serine protease, rhomboid family</fullName>
    </submittedName>
</protein>
<organism evidence="8 9">
    <name type="scientific">Halogranum rubrum</name>
    <dbReference type="NCBI Taxonomy" id="553466"/>
    <lineage>
        <taxon>Archaea</taxon>
        <taxon>Methanobacteriati</taxon>
        <taxon>Methanobacteriota</taxon>
        <taxon>Stenosarchaea group</taxon>
        <taxon>Halobacteria</taxon>
        <taxon>Halobacteriales</taxon>
        <taxon>Haloferacaceae</taxon>
    </lineage>
</organism>
<name>A0A1I4CH50_9EURY</name>
<evidence type="ECO:0000256" key="4">
    <source>
        <dbReference type="ARBA" id="ARBA00023136"/>
    </source>
</evidence>
<gene>
    <name evidence="8" type="ORF">SAMN04487950_1131</name>
</gene>
<evidence type="ECO:0000259" key="7">
    <source>
        <dbReference type="Pfam" id="PF01694"/>
    </source>
</evidence>
<dbReference type="EMBL" id="FOTC01000001">
    <property type="protein sequence ID" value="SFK79627.1"/>
    <property type="molecule type" value="Genomic_DNA"/>
</dbReference>
<keyword evidence="3 6" id="KW-1133">Transmembrane helix</keyword>
<sequence>MGVCVVFGRRASLTPSELSVPGALVEPGATPGRNVLLRSFPTESEAVSSPPLHSDRPTRRDRSVSTLVAGNPVVQTLTAMVVVSLLTWAASFVGLVGLFVLAPPVLSPPWALVTSVYAHSGPGHLLSNAVVVALAGSLVAYSTTRLRFHAFFVTTGVLAGLAHVWVGGLFGPATGVLGASGAAFALVGYVITANPVSTTVLDRLRLPPRVLVVIVAVVAGGLTLLFSAPGSALIAHLTGAVLGLLAGRVQLLRV</sequence>
<evidence type="ECO:0000256" key="2">
    <source>
        <dbReference type="ARBA" id="ARBA00022692"/>
    </source>
</evidence>
<dbReference type="AlphaFoldDB" id="A0A1I4CH50"/>
<dbReference type="GO" id="GO:0004252">
    <property type="term" value="F:serine-type endopeptidase activity"/>
    <property type="evidence" value="ECO:0007669"/>
    <property type="project" value="InterPro"/>
</dbReference>
<comment type="subcellular location">
    <subcellularLocation>
        <location evidence="1">Membrane</location>
        <topology evidence="1">Multi-pass membrane protein</topology>
    </subcellularLocation>
</comment>
<evidence type="ECO:0000313" key="9">
    <source>
        <dbReference type="Proteomes" id="UP000199607"/>
    </source>
</evidence>
<feature type="transmembrane region" description="Helical" evidence="6">
    <location>
        <begin position="208"/>
        <end position="227"/>
    </location>
</feature>
<evidence type="ECO:0000256" key="5">
    <source>
        <dbReference type="SAM" id="MobiDB-lite"/>
    </source>
</evidence>
<feature type="transmembrane region" description="Helical" evidence="6">
    <location>
        <begin position="148"/>
        <end position="170"/>
    </location>
</feature>
<feature type="transmembrane region" description="Helical" evidence="6">
    <location>
        <begin position="122"/>
        <end position="141"/>
    </location>
</feature>
<feature type="region of interest" description="Disordered" evidence="5">
    <location>
        <begin position="42"/>
        <end position="61"/>
    </location>
</feature>
<evidence type="ECO:0000256" key="1">
    <source>
        <dbReference type="ARBA" id="ARBA00004141"/>
    </source>
</evidence>
<keyword evidence="2 6" id="KW-0812">Transmembrane</keyword>
<reference evidence="9" key="1">
    <citation type="submission" date="2016-10" db="EMBL/GenBank/DDBJ databases">
        <authorList>
            <person name="Varghese N."/>
            <person name="Submissions S."/>
        </authorList>
    </citation>
    <scope>NUCLEOTIDE SEQUENCE [LARGE SCALE GENOMIC DNA]</scope>
    <source>
        <strain evidence="9">CGMCC 1.7738</strain>
    </source>
</reference>
<feature type="transmembrane region" description="Helical" evidence="6">
    <location>
        <begin position="77"/>
        <end position="102"/>
    </location>
</feature>
<proteinExistence type="predicted"/>
<dbReference type="PANTHER" id="PTHR43066">
    <property type="entry name" value="RHOMBOID-RELATED PROTEIN"/>
    <property type="match status" value="1"/>
</dbReference>
<feature type="transmembrane region" description="Helical" evidence="6">
    <location>
        <begin position="233"/>
        <end position="251"/>
    </location>
</feature>
<evidence type="ECO:0000313" key="8">
    <source>
        <dbReference type="EMBL" id="SFK79627.1"/>
    </source>
</evidence>
<dbReference type="PANTHER" id="PTHR43066:SF11">
    <property type="entry name" value="PEPTIDASE S54 RHOMBOID DOMAIN-CONTAINING PROTEIN"/>
    <property type="match status" value="1"/>
</dbReference>
<dbReference type="GO" id="GO:0006508">
    <property type="term" value="P:proteolysis"/>
    <property type="evidence" value="ECO:0007669"/>
    <property type="project" value="UniProtKB-KW"/>
</dbReference>
<keyword evidence="8" id="KW-0378">Hydrolase</keyword>
<accession>A0A1I4CH50</accession>
<evidence type="ECO:0000256" key="3">
    <source>
        <dbReference type="ARBA" id="ARBA00022989"/>
    </source>
</evidence>
<dbReference type="InterPro" id="IPR035952">
    <property type="entry name" value="Rhomboid-like_sf"/>
</dbReference>